<evidence type="ECO:0008006" key="4">
    <source>
        <dbReference type="Google" id="ProtNLM"/>
    </source>
</evidence>
<organism evidence="2 3">
    <name type="scientific">Saccharomycopsis crataegensis</name>
    <dbReference type="NCBI Taxonomy" id="43959"/>
    <lineage>
        <taxon>Eukaryota</taxon>
        <taxon>Fungi</taxon>
        <taxon>Dikarya</taxon>
        <taxon>Ascomycota</taxon>
        <taxon>Saccharomycotina</taxon>
        <taxon>Saccharomycetes</taxon>
        <taxon>Saccharomycopsidaceae</taxon>
        <taxon>Saccharomycopsis</taxon>
    </lineage>
</organism>
<dbReference type="PANTHER" id="PTHR11247">
    <property type="entry name" value="PALMITOYL-PROTEIN THIOESTERASE/DOLICHYLDIPHOSPHATASE 1"/>
    <property type="match status" value="1"/>
</dbReference>
<name>A0AAV5QQT5_9ASCO</name>
<dbReference type="GO" id="GO:0016790">
    <property type="term" value="F:thiolester hydrolase activity"/>
    <property type="evidence" value="ECO:0007669"/>
    <property type="project" value="TreeGrafter"/>
</dbReference>
<keyword evidence="3" id="KW-1185">Reference proteome</keyword>
<dbReference type="InterPro" id="IPR029058">
    <property type="entry name" value="AB_hydrolase_fold"/>
</dbReference>
<reference evidence="2 3" key="1">
    <citation type="journal article" date="2023" name="Elife">
        <title>Identification of key yeast species and microbe-microbe interactions impacting larval growth of Drosophila in the wild.</title>
        <authorList>
            <person name="Mure A."/>
            <person name="Sugiura Y."/>
            <person name="Maeda R."/>
            <person name="Honda K."/>
            <person name="Sakurai N."/>
            <person name="Takahashi Y."/>
            <person name="Watada M."/>
            <person name="Katoh T."/>
            <person name="Gotoh A."/>
            <person name="Gotoh Y."/>
            <person name="Taniguchi I."/>
            <person name="Nakamura K."/>
            <person name="Hayashi T."/>
            <person name="Katayama T."/>
            <person name="Uemura T."/>
            <person name="Hattori Y."/>
        </authorList>
    </citation>
    <scope>NUCLEOTIDE SEQUENCE [LARGE SCALE GENOMIC DNA]</scope>
    <source>
        <strain evidence="2 3">SC-9</strain>
    </source>
</reference>
<dbReference type="Pfam" id="PF02089">
    <property type="entry name" value="Palm_thioest"/>
    <property type="match status" value="1"/>
</dbReference>
<protein>
    <recommendedName>
        <fullName evidence="4">Palmitoyl-protein thioesterase 1</fullName>
    </recommendedName>
</protein>
<proteinExistence type="predicted"/>
<dbReference type="Gene3D" id="3.40.50.1820">
    <property type="entry name" value="alpha/beta hydrolase"/>
    <property type="match status" value="1"/>
</dbReference>
<comment type="caution">
    <text evidence="2">The sequence shown here is derived from an EMBL/GenBank/DDBJ whole genome shotgun (WGS) entry which is preliminary data.</text>
</comment>
<dbReference type="GeneID" id="90074937"/>
<dbReference type="EMBL" id="BTFZ01000011">
    <property type="protein sequence ID" value="GMM36962.1"/>
    <property type="molecule type" value="Genomic_DNA"/>
</dbReference>
<dbReference type="RefSeq" id="XP_064853958.1">
    <property type="nucleotide sequence ID" value="XM_064997886.1"/>
</dbReference>
<evidence type="ECO:0000313" key="2">
    <source>
        <dbReference type="EMBL" id="GMM36962.1"/>
    </source>
</evidence>
<dbReference type="AlphaFoldDB" id="A0AAV5QQT5"/>
<sequence>MRILESMTSMIAGSRFHLNNQRSSNSGLHEDSSDAISFNFDSINRETTNDHPLVNPNIGVSTYNSTKSPRPLIIWHGLGDSYNSEAMYRVFEILRSVVPDLYIYSVFLDEDTEKDAQKSMFANMNEELDAVCERVLADPVISMALKNQHDGGADSHSGVNMIGFSQGGLFSRSLIERCEGLNNINNLITFGSPHNGISDLPECGKTDWVCHQRNKFVKGHIWDKNIQQNVVFAQYFRNGAGSHGYNEDYEKYLENSIFLKDVNNEGEKGDEMYKKKLTSINGKFVMVRFEKDKVVVPRDSAWFSDWQPKISKNEDHVLIPLIESRQFREDLIGLQEMLNSDKLVFESINGEHMSISEGDLEKFARAYLT</sequence>
<accession>A0AAV5QQT5</accession>
<evidence type="ECO:0000313" key="3">
    <source>
        <dbReference type="Proteomes" id="UP001360560"/>
    </source>
</evidence>
<evidence type="ECO:0000256" key="1">
    <source>
        <dbReference type="ARBA" id="ARBA00022801"/>
    </source>
</evidence>
<dbReference type="Proteomes" id="UP001360560">
    <property type="component" value="Unassembled WGS sequence"/>
</dbReference>
<keyword evidence="1" id="KW-0378">Hydrolase</keyword>
<dbReference type="PANTHER" id="PTHR11247:SF8">
    <property type="entry name" value="PALMITOYL-PROTEIN THIOESTERASE 1"/>
    <property type="match status" value="1"/>
</dbReference>
<gene>
    <name evidence="2" type="ORF">DASC09_042870</name>
</gene>
<dbReference type="SUPFAM" id="SSF53474">
    <property type="entry name" value="alpha/beta-Hydrolases"/>
    <property type="match status" value="1"/>
</dbReference>